<dbReference type="InterPro" id="IPR018689">
    <property type="entry name" value="Imm33_dom"/>
</dbReference>
<gene>
    <name evidence="3" type="ORF">H9882_07155</name>
</gene>
<accession>A0A948WS23</accession>
<reference evidence="3" key="2">
    <citation type="submission" date="2021-04" db="EMBL/GenBank/DDBJ databases">
        <authorList>
            <person name="Gilroy R."/>
        </authorList>
    </citation>
    <scope>NUCLEOTIDE SEQUENCE</scope>
    <source>
        <strain evidence="3">B5_2728</strain>
    </source>
</reference>
<evidence type="ECO:0000259" key="2">
    <source>
        <dbReference type="Pfam" id="PF09951"/>
    </source>
</evidence>
<name>A0A948WS23_9FIRM</name>
<dbReference type="AlphaFoldDB" id="A0A948WS23"/>
<evidence type="ECO:0000259" key="1">
    <source>
        <dbReference type="Pfam" id="PF06889"/>
    </source>
</evidence>
<dbReference type="InterPro" id="IPR009677">
    <property type="entry name" value="DUF1266"/>
</dbReference>
<comment type="caution">
    <text evidence="3">The sequence shown here is derived from an EMBL/GenBank/DDBJ whole genome shotgun (WGS) entry which is preliminary data.</text>
</comment>
<dbReference type="EMBL" id="JAHLFP010000062">
    <property type="protein sequence ID" value="MBU3806650.1"/>
    <property type="molecule type" value="Genomic_DNA"/>
</dbReference>
<reference evidence="3" key="1">
    <citation type="journal article" date="2021" name="PeerJ">
        <title>Extensive microbial diversity within the chicken gut microbiome revealed by metagenomics and culture.</title>
        <authorList>
            <person name="Gilroy R."/>
            <person name="Ravi A."/>
            <person name="Getino M."/>
            <person name="Pursley I."/>
            <person name="Horton D.L."/>
            <person name="Alikhan N.F."/>
            <person name="Baker D."/>
            <person name="Gharbi K."/>
            <person name="Hall N."/>
            <person name="Watson M."/>
            <person name="Adriaenssens E.M."/>
            <person name="Foster-Nyarko E."/>
            <person name="Jarju S."/>
            <person name="Secka A."/>
            <person name="Antonio M."/>
            <person name="Oren A."/>
            <person name="Chaudhuri R.R."/>
            <person name="La Ragione R."/>
            <person name="Hildebrand F."/>
            <person name="Pallen M.J."/>
        </authorList>
    </citation>
    <scope>NUCLEOTIDE SEQUENCE</scope>
    <source>
        <strain evidence="3">B5_2728</strain>
    </source>
</reference>
<evidence type="ECO:0000313" key="3">
    <source>
        <dbReference type="EMBL" id="MBU3806650.1"/>
    </source>
</evidence>
<sequence length="281" mass="32171">MEFAQQEYITHGEYQQFVTFWEGNPCFDVNQLQPGPRHLFEACRDFARLLAPIAGRQGFAAFDVSQQLALWRVGYAAGWLTEEEFWEKALPAADRAARQFNSWMAYAASYLCGACYDLFRGQMRDTGAVDKIMMQEYVELNTRLMERLFSSQEFWAGHGWYVKPAKQYKLSAQQMRSLLVDYQGGERVACLASDRITVDGAPAGYLYREKPLDLPGVPDSGWRIFAGDEDQQYLDNPEHFEFYHLNTLCNYDPSILPLLNAAEGTAFQRAEDGSWRAKPLS</sequence>
<dbReference type="PANTHER" id="PTHR38743:SF2">
    <property type="entry name" value="DUF2185 DOMAIN-CONTAINING PROTEIN"/>
    <property type="match status" value="1"/>
</dbReference>
<feature type="domain" description="Immunity protein Imm33" evidence="2">
    <location>
        <begin position="190"/>
        <end position="276"/>
    </location>
</feature>
<dbReference type="Pfam" id="PF06889">
    <property type="entry name" value="DUF1266"/>
    <property type="match status" value="1"/>
</dbReference>
<dbReference type="PANTHER" id="PTHR38743">
    <property type="entry name" value="SIMILAR TO GLYOXYLASE I FAMILY PROTEIN"/>
    <property type="match status" value="1"/>
</dbReference>
<dbReference type="Pfam" id="PF09951">
    <property type="entry name" value="Imm33"/>
    <property type="match status" value="1"/>
</dbReference>
<organism evidence="3 4">
    <name type="scientific">Candidatus Allofournierella pullistercoris</name>
    <dbReference type="NCBI Taxonomy" id="2838597"/>
    <lineage>
        <taxon>Bacteria</taxon>
        <taxon>Bacillati</taxon>
        <taxon>Bacillota</taxon>
        <taxon>Clostridia</taxon>
        <taxon>Eubacteriales</taxon>
        <taxon>Oscillospiraceae</taxon>
        <taxon>Allofournierella</taxon>
    </lineage>
</organism>
<proteinExistence type="predicted"/>
<feature type="domain" description="DUF1266" evidence="1">
    <location>
        <begin position="46"/>
        <end position="146"/>
    </location>
</feature>
<evidence type="ECO:0000313" key="4">
    <source>
        <dbReference type="Proteomes" id="UP000713596"/>
    </source>
</evidence>
<dbReference type="Proteomes" id="UP000713596">
    <property type="component" value="Unassembled WGS sequence"/>
</dbReference>
<protein>
    <submittedName>
        <fullName evidence="3">DUF2185 domain-containing protein</fullName>
    </submittedName>
</protein>